<dbReference type="AlphaFoldDB" id="A0A4C1WQF3"/>
<accession>A0A4C1WQF3</accession>
<dbReference type="EMBL" id="BGZK01000615">
    <property type="protein sequence ID" value="GBP53090.1"/>
    <property type="molecule type" value="Genomic_DNA"/>
</dbReference>
<protein>
    <submittedName>
        <fullName evidence="2">Uncharacterized protein</fullName>
    </submittedName>
</protein>
<evidence type="ECO:0000313" key="2">
    <source>
        <dbReference type="EMBL" id="GBP53090.1"/>
    </source>
</evidence>
<organism evidence="2 3">
    <name type="scientific">Eumeta variegata</name>
    <name type="common">Bagworm moth</name>
    <name type="synonym">Eumeta japonica</name>
    <dbReference type="NCBI Taxonomy" id="151549"/>
    <lineage>
        <taxon>Eukaryota</taxon>
        <taxon>Metazoa</taxon>
        <taxon>Ecdysozoa</taxon>
        <taxon>Arthropoda</taxon>
        <taxon>Hexapoda</taxon>
        <taxon>Insecta</taxon>
        <taxon>Pterygota</taxon>
        <taxon>Neoptera</taxon>
        <taxon>Endopterygota</taxon>
        <taxon>Lepidoptera</taxon>
        <taxon>Glossata</taxon>
        <taxon>Ditrysia</taxon>
        <taxon>Tineoidea</taxon>
        <taxon>Psychidae</taxon>
        <taxon>Oiketicinae</taxon>
        <taxon>Eumeta</taxon>
    </lineage>
</organism>
<evidence type="ECO:0000256" key="1">
    <source>
        <dbReference type="SAM" id="MobiDB-lite"/>
    </source>
</evidence>
<keyword evidence="3" id="KW-1185">Reference proteome</keyword>
<dbReference type="Proteomes" id="UP000299102">
    <property type="component" value="Unassembled WGS sequence"/>
</dbReference>
<evidence type="ECO:0000313" key="3">
    <source>
        <dbReference type="Proteomes" id="UP000299102"/>
    </source>
</evidence>
<comment type="caution">
    <text evidence="2">The sequence shown here is derived from an EMBL/GenBank/DDBJ whole genome shotgun (WGS) entry which is preliminary data.</text>
</comment>
<gene>
    <name evidence="2" type="ORF">EVAR_43376_1</name>
</gene>
<name>A0A4C1WQF3_EUMVA</name>
<proteinExistence type="predicted"/>
<sequence length="119" mass="13365">MTGGCRLGPGGGRRSGSRARDPAPICWESEGSLISSISRSENWIWSVPVTTGARTDPPQKNKEILGGHAWLRRCRSVTGLRVPDLRQRTSAQRLLTQRRLECFCNRIDIKLKNIDHLML</sequence>
<feature type="region of interest" description="Disordered" evidence="1">
    <location>
        <begin position="1"/>
        <end position="23"/>
    </location>
</feature>
<feature type="compositionally biased region" description="Gly residues" evidence="1">
    <location>
        <begin position="1"/>
        <end position="14"/>
    </location>
</feature>
<reference evidence="2 3" key="1">
    <citation type="journal article" date="2019" name="Commun. Biol.">
        <title>The bagworm genome reveals a unique fibroin gene that provides high tensile strength.</title>
        <authorList>
            <person name="Kono N."/>
            <person name="Nakamura H."/>
            <person name="Ohtoshi R."/>
            <person name="Tomita M."/>
            <person name="Numata K."/>
            <person name="Arakawa K."/>
        </authorList>
    </citation>
    <scope>NUCLEOTIDE SEQUENCE [LARGE SCALE GENOMIC DNA]</scope>
</reference>